<dbReference type="EMBL" id="BAAAQN010000060">
    <property type="protein sequence ID" value="GAA2055136.1"/>
    <property type="molecule type" value="Genomic_DNA"/>
</dbReference>
<dbReference type="InterPro" id="IPR050482">
    <property type="entry name" value="Sensor_HK_TwoCompSys"/>
</dbReference>
<proteinExistence type="predicted"/>
<organism evidence="6 7">
    <name type="scientific">Catenulispora yoronensis</name>
    <dbReference type="NCBI Taxonomy" id="450799"/>
    <lineage>
        <taxon>Bacteria</taxon>
        <taxon>Bacillati</taxon>
        <taxon>Actinomycetota</taxon>
        <taxon>Actinomycetes</taxon>
        <taxon>Catenulisporales</taxon>
        <taxon>Catenulisporaceae</taxon>
        <taxon>Catenulispora</taxon>
    </lineage>
</organism>
<feature type="transmembrane region" description="Helical" evidence="4">
    <location>
        <begin position="152"/>
        <end position="170"/>
    </location>
</feature>
<dbReference type="InterPro" id="IPR036890">
    <property type="entry name" value="HATPase_C_sf"/>
</dbReference>
<evidence type="ECO:0000256" key="1">
    <source>
        <dbReference type="ARBA" id="ARBA00022679"/>
    </source>
</evidence>
<keyword evidence="1" id="KW-0808">Transferase</keyword>
<feature type="transmembrane region" description="Helical" evidence="4">
    <location>
        <begin position="27"/>
        <end position="45"/>
    </location>
</feature>
<accession>A0ABN2V8U5</accession>
<keyword evidence="4" id="KW-1133">Transmembrane helix</keyword>
<name>A0ABN2V8U5_9ACTN</name>
<dbReference type="PANTHER" id="PTHR24421:SF63">
    <property type="entry name" value="SENSOR HISTIDINE KINASE DESK"/>
    <property type="match status" value="1"/>
</dbReference>
<dbReference type="InterPro" id="IPR011712">
    <property type="entry name" value="Sig_transdc_His_kin_sub3_dim/P"/>
</dbReference>
<feature type="transmembrane region" description="Helical" evidence="4">
    <location>
        <begin position="57"/>
        <end position="75"/>
    </location>
</feature>
<dbReference type="Gene3D" id="1.20.5.1930">
    <property type="match status" value="1"/>
</dbReference>
<dbReference type="CDD" id="cd16917">
    <property type="entry name" value="HATPase_UhpB-NarQ-NarX-like"/>
    <property type="match status" value="1"/>
</dbReference>
<dbReference type="SUPFAM" id="SSF55874">
    <property type="entry name" value="ATPase domain of HSP90 chaperone/DNA topoisomerase II/histidine kinase"/>
    <property type="match status" value="1"/>
</dbReference>
<evidence type="ECO:0000256" key="2">
    <source>
        <dbReference type="ARBA" id="ARBA00022777"/>
    </source>
</evidence>
<keyword evidence="2" id="KW-0418">Kinase</keyword>
<feature type="transmembrane region" description="Helical" evidence="4">
    <location>
        <begin position="115"/>
        <end position="140"/>
    </location>
</feature>
<evidence type="ECO:0000313" key="6">
    <source>
        <dbReference type="EMBL" id="GAA2055136.1"/>
    </source>
</evidence>
<reference evidence="7" key="1">
    <citation type="journal article" date="2019" name="Int. J. Syst. Evol. Microbiol.">
        <title>The Global Catalogue of Microorganisms (GCM) 10K type strain sequencing project: providing services to taxonomists for standard genome sequencing and annotation.</title>
        <authorList>
            <consortium name="The Broad Institute Genomics Platform"/>
            <consortium name="The Broad Institute Genome Sequencing Center for Infectious Disease"/>
            <person name="Wu L."/>
            <person name="Ma J."/>
        </authorList>
    </citation>
    <scope>NUCLEOTIDE SEQUENCE [LARGE SCALE GENOMIC DNA]</scope>
    <source>
        <strain evidence="7">JCM 16014</strain>
    </source>
</reference>
<feature type="domain" description="Signal transduction histidine kinase subgroup 3 dimerisation and phosphoacceptor" evidence="5">
    <location>
        <begin position="195"/>
        <end position="261"/>
    </location>
</feature>
<dbReference type="Pfam" id="PF07730">
    <property type="entry name" value="HisKA_3"/>
    <property type="match status" value="1"/>
</dbReference>
<comment type="caution">
    <text evidence="6">The sequence shown here is derived from an EMBL/GenBank/DDBJ whole genome shotgun (WGS) entry which is preliminary data.</text>
</comment>
<gene>
    <name evidence="6" type="ORF">GCM10009839_74560</name>
</gene>
<dbReference type="PANTHER" id="PTHR24421">
    <property type="entry name" value="NITRATE/NITRITE SENSOR PROTEIN NARX-RELATED"/>
    <property type="match status" value="1"/>
</dbReference>
<dbReference type="Proteomes" id="UP001500751">
    <property type="component" value="Unassembled WGS sequence"/>
</dbReference>
<evidence type="ECO:0000259" key="5">
    <source>
        <dbReference type="Pfam" id="PF07730"/>
    </source>
</evidence>
<evidence type="ECO:0000256" key="4">
    <source>
        <dbReference type="SAM" id="Phobius"/>
    </source>
</evidence>
<feature type="transmembrane region" description="Helical" evidence="4">
    <location>
        <begin position="81"/>
        <end position="103"/>
    </location>
</feature>
<sequence length="399" mass="43335">MPTDVSAGPAGFGGDDDIPQPALAKRILYVLVFAFVVNGIINIRLDNEADHDTAKFVWSLVCILASFGFLLLHISPRPRRWPMWGRVLSLSVQAVFTYVPYFALSQTWGGMAGPLAASILLVLPRPTAWFPFVAVVLSMWPVATLNYHTADWISYFVSSTMVVGLVVFGMTRLSELVRELAAARSELARMAVVAERLRFARDLHDLLGYSLSSITLKSELAYRLVPGQPDRARRELTEILEASRQALADVREVASSYREMSLATEASSARTMLETAEIDASVRIDLGPLPRDLDTVLATTLREGVTNILRHSKVQHCSITAVQTGTSIRLEVANDGVTDQDDDDALARSGSGLGNLRTRLSAFDGTLTAGVGADQWFRLVAEVPKTGAKTARAATSSGG</sequence>
<dbReference type="Gene3D" id="3.30.565.10">
    <property type="entry name" value="Histidine kinase-like ATPase, C-terminal domain"/>
    <property type="match status" value="1"/>
</dbReference>
<keyword evidence="7" id="KW-1185">Reference proteome</keyword>
<keyword evidence="3" id="KW-0902">Two-component regulatory system</keyword>
<protein>
    <recommendedName>
        <fullName evidence="5">Signal transduction histidine kinase subgroup 3 dimerisation and phosphoacceptor domain-containing protein</fullName>
    </recommendedName>
</protein>
<evidence type="ECO:0000256" key="3">
    <source>
        <dbReference type="ARBA" id="ARBA00023012"/>
    </source>
</evidence>
<keyword evidence="4" id="KW-0472">Membrane</keyword>
<keyword evidence="4" id="KW-0812">Transmembrane</keyword>
<evidence type="ECO:0000313" key="7">
    <source>
        <dbReference type="Proteomes" id="UP001500751"/>
    </source>
</evidence>
<dbReference type="RefSeq" id="WP_344670417.1">
    <property type="nucleotide sequence ID" value="NZ_BAAAQN010000060.1"/>
</dbReference>